<dbReference type="RefSeq" id="WP_205259837.1">
    <property type="nucleotide sequence ID" value="NZ_JAERWK010000008.1"/>
</dbReference>
<accession>A0A938Y6F2</accession>
<sequence length="284" mass="28406">MFESTDQSVGQSRDQILADLRRRLDRSGVKVPAAFAGAPSAPAPVRVAESGSRPVLPVAGPLGEVLPRGGLPRGGVVTVSGGATGVGATSLLFTLLAGCAPAAAGAWTALVGMPGIGLAAAAEFGLDLDRLVLIPDPGPDLLQVVSILVDGVELVVVHPPPGLRIPPARIRVLTGRLRQHGAVLLVTGAWPGADLTLTASIGEWAGLGQGHGRLRDRELTVQVGGRGLAARGGRTTVLLRGDRDGIRVLPAQSAGSVAGDGASDAALASRTPSSATSSISATGS</sequence>
<dbReference type="Proteomes" id="UP000663792">
    <property type="component" value="Unassembled WGS sequence"/>
</dbReference>
<gene>
    <name evidence="2" type="ORF">JL106_06295</name>
</gene>
<proteinExistence type="predicted"/>
<protein>
    <submittedName>
        <fullName evidence="2">Uncharacterized protein</fullName>
    </submittedName>
</protein>
<dbReference type="EMBL" id="JAERWK010000008">
    <property type="protein sequence ID" value="MBM9466891.1"/>
    <property type="molecule type" value="Genomic_DNA"/>
</dbReference>
<dbReference type="InterPro" id="IPR027417">
    <property type="entry name" value="P-loop_NTPase"/>
</dbReference>
<organism evidence="2 3">
    <name type="scientific">Nakamurella leprariae</name>
    <dbReference type="NCBI Taxonomy" id="2803911"/>
    <lineage>
        <taxon>Bacteria</taxon>
        <taxon>Bacillati</taxon>
        <taxon>Actinomycetota</taxon>
        <taxon>Actinomycetes</taxon>
        <taxon>Nakamurellales</taxon>
        <taxon>Nakamurellaceae</taxon>
        <taxon>Nakamurella</taxon>
    </lineage>
</organism>
<evidence type="ECO:0000313" key="2">
    <source>
        <dbReference type="EMBL" id="MBM9466891.1"/>
    </source>
</evidence>
<reference evidence="2" key="1">
    <citation type="submission" date="2021-01" db="EMBL/GenBank/DDBJ databases">
        <title>YIM 132084 draft genome.</title>
        <authorList>
            <person name="An D."/>
        </authorList>
    </citation>
    <scope>NUCLEOTIDE SEQUENCE</scope>
    <source>
        <strain evidence="2">YIM 132084</strain>
    </source>
</reference>
<keyword evidence="3" id="KW-1185">Reference proteome</keyword>
<dbReference type="SUPFAM" id="SSF52540">
    <property type="entry name" value="P-loop containing nucleoside triphosphate hydrolases"/>
    <property type="match status" value="1"/>
</dbReference>
<evidence type="ECO:0000256" key="1">
    <source>
        <dbReference type="SAM" id="MobiDB-lite"/>
    </source>
</evidence>
<dbReference type="AlphaFoldDB" id="A0A938Y6F2"/>
<evidence type="ECO:0000313" key="3">
    <source>
        <dbReference type="Proteomes" id="UP000663792"/>
    </source>
</evidence>
<name>A0A938Y6F2_9ACTN</name>
<feature type="region of interest" description="Disordered" evidence="1">
    <location>
        <begin position="253"/>
        <end position="284"/>
    </location>
</feature>
<comment type="caution">
    <text evidence="2">The sequence shown here is derived from an EMBL/GenBank/DDBJ whole genome shotgun (WGS) entry which is preliminary data.</text>
</comment>